<accession>A0ABP7J6K2</accession>
<reference evidence="3" key="1">
    <citation type="journal article" date="2019" name="Int. J. Syst. Evol. Microbiol.">
        <title>The Global Catalogue of Microorganisms (GCM) 10K type strain sequencing project: providing services to taxonomists for standard genome sequencing and annotation.</title>
        <authorList>
            <consortium name="The Broad Institute Genomics Platform"/>
            <consortium name="The Broad Institute Genome Sequencing Center for Infectious Disease"/>
            <person name="Wu L."/>
            <person name="Ma J."/>
        </authorList>
    </citation>
    <scope>NUCLEOTIDE SEQUENCE [LARGE SCALE GENOMIC DNA]</scope>
    <source>
        <strain evidence="3">JCM 17138</strain>
    </source>
</reference>
<keyword evidence="1" id="KW-1133">Transmembrane helix</keyword>
<protein>
    <recommendedName>
        <fullName evidence="4">Integral membrane protein</fullName>
    </recommendedName>
</protein>
<keyword evidence="1" id="KW-0812">Transmembrane</keyword>
<evidence type="ECO:0000313" key="2">
    <source>
        <dbReference type="EMBL" id="GAA3836015.1"/>
    </source>
</evidence>
<evidence type="ECO:0000313" key="3">
    <source>
        <dbReference type="Proteomes" id="UP001501009"/>
    </source>
</evidence>
<comment type="caution">
    <text evidence="2">The sequence shown here is derived from an EMBL/GenBank/DDBJ whole genome shotgun (WGS) entry which is preliminary data.</text>
</comment>
<dbReference type="EMBL" id="BAABDE010000032">
    <property type="protein sequence ID" value="GAA3836015.1"/>
    <property type="molecule type" value="Genomic_DNA"/>
</dbReference>
<organism evidence="2 3">
    <name type="scientific">Streptomyces coacervatus</name>
    <dbReference type="NCBI Taxonomy" id="647381"/>
    <lineage>
        <taxon>Bacteria</taxon>
        <taxon>Bacillati</taxon>
        <taxon>Actinomycetota</taxon>
        <taxon>Actinomycetes</taxon>
        <taxon>Kitasatosporales</taxon>
        <taxon>Streptomycetaceae</taxon>
        <taxon>Streptomyces</taxon>
    </lineage>
</organism>
<feature type="transmembrane region" description="Helical" evidence="1">
    <location>
        <begin position="44"/>
        <end position="62"/>
    </location>
</feature>
<gene>
    <name evidence="2" type="ORF">GCM10022403_080830</name>
</gene>
<keyword evidence="3" id="KW-1185">Reference proteome</keyword>
<proteinExistence type="predicted"/>
<dbReference type="Proteomes" id="UP001501009">
    <property type="component" value="Unassembled WGS sequence"/>
</dbReference>
<name>A0ABP7J6K2_9ACTN</name>
<sequence>MVAVRMAASVLVTWTTLIVLLLAPSALPEQWQYYIYSPASVGLWMLTMLVAPVVVCTVKWPWIKSGSR</sequence>
<keyword evidence="1" id="KW-0472">Membrane</keyword>
<evidence type="ECO:0008006" key="4">
    <source>
        <dbReference type="Google" id="ProtNLM"/>
    </source>
</evidence>
<evidence type="ECO:0000256" key="1">
    <source>
        <dbReference type="SAM" id="Phobius"/>
    </source>
</evidence>